<evidence type="ECO:0000313" key="2">
    <source>
        <dbReference type="Proteomes" id="UP000199024"/>
    </source>
</evidence>
<accession>A0A1I6LW85</accession>
<sequence>MTLDNGVQLRKRQGSPVQVSEYDNRAEQFSSYTPTPTSEDAKLLMWWG</sequence>
<name>A0A1I6LW85_9BACT</name>
<protein>
    <submittedName>
        <fullName evidence="1">Uncharacterized protein</fullName>
    </submittedName>
</protein>
<keyword evidence="2" id="KW-1185">Reference proteome</keyword>
<organism evidence="1 2">
    <name type="scientific">Granulicella pectinivorans</name>
    <dbReference type="NCBI Taxonomy" id="474950"/>
    <lineage>
        <taxon>Bacteria</taxon>
        <taxon>Pseudomonadati</taxon>
        <taxon>Acidobacteriota</taxon>
        <taxon>Terriglobia</taxon>
        <taxon>Terriglobales</taxon>
        <taxon>Acidobacteriaceae</taxon>
        <taxon>Granulicella</taxon>
    </lineage>
</organism>
<reference evidence="1 2" key="1">
    <citation type="submission" date="2016-10" db="EMBL/GenBank/DDBJ databases">
        <authorList>
            <person name="de Groot N.N."/>
        </authorList>
    </citation>
    <scope>NUCLEOTIDE SEQUENCE [LARGE SCALE GENOMIC DNA]</scope>
    <source>
        <strain evidence="1 2">DSM 21001</strain>
    </source>
</reference>
<dbReference type="Proteomes" id="UP000199024">
    <property type="component" value="Unassembled WGS sequence"/>
</dbReference>
<dbReference type="EMBL" id="FOZL01000001">
    <property type="protein sequence ID" value="SFS07658.1"/>
    <property type="molecule type" value="Genomic_DNA"/>
</dbReference>
<proteinExistence type="predicted"/>
<dbReference type="AlphaFoldDB" id="A0A1I6LW85"/>
<gene>
    <name evidence="1" type="ORF">SAMN05421771_1369</name>
</gene>
<evidence type="ECO:0000313" key="1">
    <source>
        <dbReference type="EMBL" id="SFS07658.1"/>
    </source>
</evidence>